<evidence type="ECO:0000256" key="1">
    <source>
        <dbReference type="SAM" id="Phobius"/>
    </source>
</evidence>
<name>A0A1V6N339_METAZ</name>
<dbReference type="InterPro" id="IPR007166">
    <property type="entry name" value="Class3_signal_pept_motif"/>
</dbReference>
<evidence type="ECO:0008006" key="4">
    <source>
        <dbReference type="Google" id="ProtNLM"/>
    </source>
</evidence>
<reference evidence="2 3" key="1">
    <citation type="submission" date="2014-12" db="EMBL/GenBank/DDBJ databases">
        <title>Genome sequence of Methanobrevibacter arboriphilicus DH1, DSM1125.</title>
        <authorList>
            <person name="Poehlein A."/>
            <person name="Thauer R.K."/>
            <person name="Seedorf H."/>
            <person name="Daniel R."/>
        </authorList>
    </citation>
    <scope>NUCLEOTIDE SEQUENCE [LARGE SCALE GENOMIC DNA]</scope>
    <source>
        <strain evidence="2 3">DH1</strain>
    </source>
</reference>
<keyword evidence="3" id="KW-1185">Reference proteome</keyword>
<accession>A0A1V6N339</accession>
<keyword evidence="1" id="KW-0812">Transmembrane</keyword>
<dbReference type="Pfam" id="PF04021">
    <property type="entry name" value="Class_IIIsignal"/>
    <property type="match status" value="1"/>
</dbReference>
<keyword evidence="1" id="KW-0472">Membrane</keyword>
<organism evidence="2 3">
    <name type="scientific">Methanobrevibacter arboriphilus JCM 13429 = DSM 1125</name>
    <dbReference type="NCBI Taxonomy" id="1300164"/>
    <lineage>
        <taxon>Archaea</taxon>
        <taxon>Methanobacteriati</taxon>
        <taxon>Methanobacteriota</taxon>
        <taxon>Methanomada group</taxon>
        <taxon>Methanobacteria</taxon>
        <taxon>Methanobacteriales</taxon>
        <taxon>Methanobacteriaceae</taxon>
        <taxon>Methanobrevibacter</taxon>
    </lineage>
</organism>
<proteinExistence type="predicted"/>
<protein>
    <recommendedName>
        <fullName evidence="4">Class III signal peptide-containing protein</fullName>
    </recommendedName>
</protein>
<evidence type="ECO:0000313" key="3">
    <source>
        <dbReference type="Proteomes" id="UP000191661"/>
    </source>
</evidence>
<dbReference type="EMBL" id="JXMW01000006">
    <property type="protein sequence ID" value="OQD59120.1"/>
    <property type="molecule type" value="Genomic_DNA"/>
</dbReference>
<dbReference type="Proteomes" id="UP000191661">
    <property type="component" value="Unassembled WGS sequence"/>
</dbReference>
<sequence length="71" mass="8114">MQLKKKNLMKIKNKTYKEEEGQGSVEIILLIGLILIIVILTGNYIFNISNSINNSLKQLIEKGRDEILLKV</sequence>
<comment type="caution">
    <text evidence="2">The sequence shown here is derived from an EMBL/GenBank/DDBJ whole genome shotgun (WGS) entry which is preliminary data.</text>
</comment>
<gene>
    <name evidence="2" type="ORF">MBBAR_6c02310</name>
</gene>
<evidence type="ECO:0000313" key="2">
    <source>
        <dbReference type="EMBL" id="OQD59120.1"/>
    </source>
</evidence>
<feature type="transmembrane region" description="Helical" evidence="1">
    <location>
        <begin position="27"/>
        <end position="46"/>
    </location>
</feature>
<dbReference type="AlphaFoldDB" id="A0A1V6N339"/>
<keyword evidence="1" id="KW-1133">Transmembrane helix</keyword>